<reference evidence="2 3" key="1">
    <citation type="submission" date="2016-11" db="EMBL/GenBank/DDBJ databases">
        <authorList>
            <person name="Jaros S."/>
            <person name="Januszkiewicz K."/>
            <person name="Wedrychowicz H."/>
        </authorList>
    </citation>
    <scope>NUCLEOTIDE SEQUENCE [LARGE SCALE GENOMIC DNA]</scope>
    <source>
        <strain evidence="2 3">DSM 13106</strain>
    </source>
</reference>
<dbReference type="CDD" id="cd04693">
    <property type="entry name" value="NUDIX_Hydrolase"/>
    <property type="match status" value="1"/>
</dbReference>
<dbReference type="Pfam" id="PF00293">
    <property type="entry name" value="NUDIX"/>
    <property type="match status" value="1"/>
</dbReference>
<accession>A0A1M5ZA37</accession>
<dbReference type="OrthoDB" id="9786032at2"/>
<protein>
    <submittedName>
        <fullName evidence="2">Isopentenyldiphosphate isomerase</fullName>
    </submittedName>
</protein>
<evidence type="ECO:0000259" key="1">
    <source>
        <dbReference type="PROSITE" id="PS51462"/>
    </source>
</evidence>
<name>A0A1M5ZA37_9FIRM</name>
<evidence type="ECO:0000313" key="2">
    <source>
        <dbReference type="EMBL" id="SHI21106.1"/>
    </source>
</evidence>
<dbReference type="InterPro" id="IPR000086">
    <property type="entry name" value="NUDIX_hydrolase_dom"/>
</dbReference>
<evidence type="ECO:0000313" key="3">
    <source>
        <dbReference type="Proteomes" id="UP000184389"/>
    </source>
</evidence>
<gene>
    <name evidence="2" type="ORF">SAMN02745180_02895</name>
</gene>
<dbReference type="GO" id="GO:0016853">
    <property type="term" value="F:isomerase activity"/>
    <property type="evidence" value="ECO:0007669"/>
    <property type="project" value="UniProtKB-KW"/>
</dbReference>
<dbReference type="PANTHER" id="PTHR10885">
    <property type="entry name" value="ISOPENTENYL-DIPHOSPHATE DELTA-ISOMERASE"/>
    <property type="match status" value="1"/>
</dbReference>
<dbReference type="EMBL" id="FQXR01000027">
    <property type="protein sequence ID" value="SHI21106.1"/>
    <property type="molecule type" value="Genomic_DNA"/>
</dbReference>
<dbReference type="STRING" id="1123281.SAMN02745180_02895"/>
<dbReference type="PANTHER" id="PTHR10885:SF0">
    <property type="entry name" value="ISOPENTENYL-DIPHOSPHATE DELTA-ISOMERASE"/>
    <property type="match status" value="1"/>
</dbReference>
<sequence>METWDILDKNGNMTGKTITRGENLGDGEYHLIVHIWIINGKGEILIQKRPKNLKFAPGKWAITGGSAIQGEDSITATCRETKEELGIDIYPAYKPIRHKRKNDFTDIWVVKQEINLEDIKLQKEEVSDVKWVTVEELRDMIYKGEFHRYSDKYFELLSKYIKIF</sequence>
<dbReference type="SUPFAM" id="SSF55811">
    <property type="entry name" value="Nudix"/>
    <property type="match status" value="1"/>
</dbReference>
<dbReference type="Proteomes" id="UP000184389">
    <property type="component" value="Unassembled WGS sequence"/>
</dbReference>
<proteinExistence type="predicted"/>
<dbReference type="AlphaFoldDB" id="A0A1M5ZA37"/>
<organism evidence="2 3">
    <name type="scientific">Sporanaerobacter acetigenes DSM 13106</name>
    <dbReference type="NCBI Taxonomy" id="1123281"/>
    <lineage>
        <taxon>Bacteria</taxon>
        <taxon>Bacillati</taxon>
        <taxon>Bacillota</taxon>
        <taxon>Tissierellia</taxon>
        <taxon>Tissierellales</taxon>
        <taxon>Sporanaerobacteraceae</taxon>
        <taxon>Sporanaerobacter</taxon>
    </lineage>
</organism>
<dbReference type="PROSITE" id="PS51462">
    <property type="entry name" value="NUDIX"/>
    <property type="match status" value="1"/>
</dbReference>
<keyword evidence="3" id="KW-1185">Reference proteome</keyword>
<feature type="domain" description="Nudix hydrolase" evidence="1">
    <location>
        <begin position="28"/>
        <end position="154"/>
    </location>
</feature>
<dbReference type="RefSeq" id="WP_072745479.1">
    <property type="nucleotide sequence ID" value="NZ_FQXR01000027.1"/>
</dbReference>
<dbReference type="InterPro" id="IPR015797">
    <property type="entry name" value="NUDIX_hydrolase-like_dom_sf"/>
</dbReference>
<dbReference type="Gene3D" id="3.90.79.10">
    <property type="entry name" value="Nucleoside Triphosphate Pyrophosphohydrolase"/>
    <property type="match status" value="1"/>
</dbReference>
<keyword evidence="2" id="KW-0413">Isomerase</keyword>